<dbReference type="InterPro" id="IPR006311">
    <property type="entry name" value="TAT_signal"/>
</dbReference>
<sequence>MKLSRRQLLGCGIAGSVLLSAGGYWLRPAAAPGFVASEQDRQWLQQLAPALLGERVACEPATVAANVLLAIASLPLPLQQEVRELFDLLQQPLVRRWLAGIPAAWPDASPQQIRAFLQRWRHSRFALQRSAYQALHNLVYAAHYGAASQQHAIGYRLPPAIQGFLR</sequence>
<organism evidence="1 2">
    <name type="scientific">Vogesella indigofera</name>
    <name type="common">Pseudomonas indigofera</name>
    <dbReference type="NCBI Taxonomy" id="45465"/>
    <lineage>
        <taxon>Bacteria</taxon>
        <taxon>Pseudomonadati</taxon>
        <taxon>Pseudomonadota</taxon>
        <taxon>Betaproteobacteria</taxon>
        <taxon>Neisseriales</taxon>
        <taxon>Chromobacteriaceae</taxon>
        <taxon>Vogesella</taxon>
    </lineage>
</organism>
<accession>A0A495BJ26</accession>
<name>A0A495BJ26_VOGIN</name>
<dbReference type="PROSITE" id="PS51318">
    <property type="entry name" value="TAT"/>
    <property type="match status" value="1"/>
</dbReference>
<dbReference type="AlphaFoldDB" id="A0A495BJ26"/>
<dbReference type="RefSeq" id="WP_120809877.1">
    <property type="nucleotide sequence ID" value="NZ_JAYRSL010000003.1"/>
</dbReference>
<comment type="caution">
    <text evidence="1">The sequence shown here is derived from an EMBL/GenBank/DDBJ whole genome shotgun (WGS) entry which is preliminary data.</text>
</comment>
<reference evidence="1 2" key="1">
    <citation type="submission" date="2018-10" db="EMBL/GenBank/DDBJ databases">
        <title>Genomic Encyclopedia of Type Strains, Phase IV (KMG-IV): sequencing the most valuable type-strain genomes for metagenomic binning, comparative biology and taxonomic classification.</title>
        <authorList>
            <person name="Goeker M."/>
        </authorList>
    </citation>
    <scope>NUCLEOTIDE SEQUENCE [LARGE SCALE GENOMIC DNA]</scope>
    <source>
        <strain evidence="1 2">DSM 3303</strain>
    </source>
</reference>
<gene>
    <name evidence="1" type="ORF">C8E02_1015</name>
</gene>
<evidence type="ECO:0008006" key="3">
    <source>
        <dbReference type="Google" id="ProtNLM"/>
    </source>
</evidence>
<dbReference type="EMBL" id="RBID01000011">
    <property type="protein sequence ID" value="RKQ61246.1"/>
    <property type="molecule type" value="Genomic_DNA"/>
</dbReference>
<proteinExistence type="predicted"/>
<evidence type="ECO:0000313" key="1">
    <source>
        <dbReference type="EMBL" id="RKQ61246.1"/>
    </source>
</evidence>
<dbReference type="Proteomes" id="UP000279384">
    <property type="component" value="Unassembled WGS sequence"/>
</dbReference>
<evidence type="ECO:0000313" key="2">
    <source>
        <dbReference type="Proteomes" id="UP000279384"/>
    </source>
</evidence>
<protein>
    <recommendedName>
        <fullName evidence="3">TAT (Twin-arginine translocation) pathway-exported protein</fullName>
    </recommendedName>
</protein>